<keyword evidence="2" id="KW-1185">Reference proteome</keyword>
<organism evidence="1 2">
    <name type="scientific">Neomoorella stamsii</name>
    <dbReference type="NCBI Taxonomy" id="1266720"/>
    <lineage>
        <taxon>Bacteria</taxon>
        <taxon>Bacillati</taxon>
        <taxon>Bacillota</taxon>
        <taxon>Clostridia</taxon>
        <taxon>Neomoorellales</taxon>
        <taxon>Neomoorellaceae</taxon>
        <taxon>Neomoorella</taxon>
    </lineage>
</organism>
<reference evidence="1 2" key="1">
    <citation type="submission" date="2018-03" db="EMBL/GenBank/DDBJ databases">
        <title>Genome sequence of Moorella stamsii DSM 26217.</title>
        <authorList>
            <person name="Poehlein A."/>
            <person name="Daniel R."/>
        </authorList>
    </citation>
    <scope>NUCLEOTIDE SEQUENCE [LARGE SCALE GENOMIC DNA]</scope>
    <source>
        <strain evidence="2">DSM 26217</strain>
    </source>
</reference>
<accession>A0A9X7P7T2</accession>
<dbReference type="GO" id="GO:0004061">
    <property type="term" value="F:arylformamidase activity"/>
    <property type="evidence" value="ECO:0007669"/>
    <property type="project" value="UniProtKB-EC"/>
</dbReference>
<dbReference type="EC" id="3.5.1.9" evidence="1"/>
<dbReference type="GO" id="GO:0019441">
    <property type="term" value="P:L-tryptophan catabolic process to kynurenine"/>
    <property type="evidence" value="ECO:0007669"/>
    <property type="project" value="InterPro"/>
</dbReference>
<sequence length="236" mass="26757">MNRNKRWTLIDLSQEIYQGMSVFPMHQRTFIMVNMTHEENQKMTGSKTLGFSARNLLISEHGPTHCDAVWEYNPEGPTIDKMPLTHFWGDAICVDLSHVPPSRYITVEDLEQALAKAGLEIQAGDIFLMYTGHYDRNYGTDKWQTEYTGLSYEAAEWLAQKGVVNIGVDAPAIDHPADLDFSGHWVCGKYNMTNTENLCNLDKVVNRRFLFMGLPLRIRDGSGSPIRAVAILTDED</sequence>
<evidence type="ECO:0000313" key="1">
    <source>
        <dbReference type="EMBL" id="PRR77839.1"/>
    </source>
</evidence>
<protein>
    <submittedName>
        <fullName evidence="1">Kynurenine formamidase</fullName>
        <ecNumber evidence="1">3.5.1.9</ecNumber>
    </submittedName>
</protein>
<dbReference type="InterPro" id="IPR037175">
    <property type="entry name" value="KFase_sf"/>
</dbReference>
<dbReference type="SUPFAM" id="SSF102198">
    <property type="entry name" value="Putative cyclase"/>
    <property type="match status" value="1"/>
</dbReference>
<keyword evidence="1" id="KW-0378">Hydrolase</keyword>
<dbReference type="RefSeq" id="WP_054937877.1">
    <property type="nucleotide sequence ID" value="NZ_PVXL01000004.1"/>
</dbReference>
<dbReference type="InterPro" id="IPR007325">
    <property type="entry name" value="KFase/CYL"/>
</dbReference>
<dbReference type="Gene3D" id="3.50.30.50">
    <property type="entry name" value="Putative cyclase"/>
    <property type="match status" value="1"/>
</dbReference>
<dbReference type="Pfam" id="PF04199">
    <property type="entry name" value="Cyclase"/>
    <property type="match status" value="1"/>
</dbReference>
<dbReference type="PANTHER" id="PTHR31118:SF12">
    <property type="entry name" value="CYCLASE-LIKE PROTEIN 2"/>
    <property type="match status" value="1"/>
</dbReference>
<dbReference type="EMBL" id="PVXL01000004">
    <property type="protein sequence ID" value="PRR77839.1"/>
    <property type="molecule type" value="Genomic_DNA"/>
</dbReference>
<dbReference type="Proteomes" id="UP000239430">
    <property type="component" value="Unassembled WGS sequence"/>
</dbReference>
<dbReference type="AlphaFoldDB" id="A0A9X7P7T2"/>
<comment type="caution">
    <text evidence="1">The sequence shown here is derived from an EMBL/GenBank/DDBJ whole genome shotgun (WGS) entry which is preliminary data.</text>
</comment>
<proteinExistence type="predicted"/>
<dbReference type="PANTHER" id="PTHR31118">
    <property type="entry name" value="CYCLASE-LIKE PROTEIN 2"/>
    <property type="match status" value="1"/>
</dbReference>
<evidence type="ECO:0000313" key="2">
    <source>
        <dbReference type="Proteomes" id="UP000239430"/>
    </source>
</evidence>
<gene>
    <name evidence="1" type="primary">kynB_1</name>
    <name evidence="1" type="ORF">MOST_00330</name>
</gene>
<name>A0A9X7P7T2_9FIRM</name>